<name>A0ABQ9HW19_9NEOP</name>
<accession>A0ABQ9HW19</accession>
<keyword evidence="3" id="KW-1185">Reference proteome</keyword>
<evidence type="ECO:0000256" key="1">
    <source>
        <dbReference type="SAM" id="MobiDB-lite"/>
    </source>
</evidence>
<organism evidence="2 3">
    <name type="scientific">Dryococelus australis</name>
    <dbReference type="NCBI Taxonomy" id="614101"/>
    <lineage>
        <taxon>Eukaryota</taxon>
        <taxon>Metazoa</taxon>
        <taxon>Ecdysozoa</taxon>
        <taxon>Arthropoda</taxon>
        <taxon>Hexapoda</taxon>
        <taxon>Insecta</taxon>
        <taxon>Pterygota</taxon>
        <taxon>Neoptera</taxon>
        <taxon>Polyneoptera</taxon>
        <taxon>Phasmatodea</taxon>
        <taxon>Verophasmatodea</taxon>
        <taxon>Anareolatae</taxon>
        <taxon>Phasmatidae</taxon>
        <taxon>Eurycanthinae</taxon>
        <taxon>Dryococelus</taxon>
    </lineage>
</organism>
<evidence type="ECO:0000313" key="2">
    <source>
        <dbReference type="EMBL" id="KAJ8888279.1"/>
    </source>
</evidence>
<gene>
    <name evidence="2" type="ORF">PR048_007766</name>
</gene>
<comment type="caution">
    <text evidence="2">The sequence shown here is derived from an EMBL/GenBank/DDBJ whole genome shotgun (WGS) entry which is preliminary data.</text>
</comment>
<feature type="region of interest" description="Disordered" evidence="1">
    <location>
        <begin position="15"/>
        <end position="54"/>
    </location>
</feature>
<reference evidence="2 3" key="1">
    <citation type="submission" date="2023-02" db="EMBL/GenBank/DDBJ databases">
        <title>LHISI_Scaffold_Assembly.</title>
        <authorList>
            <person name="Stuart O.P."/>
            <person name="Cleave R."/>
            <person name="Magrath M.J.L."/>
            <person name="Mikheyev A.S."/>
        </authorList>
    </citation>
    <scope>NUCLEOTIDE SEQUENCE [LARGE SCALE GENOMIC DNA]</scope>
    <source>
        <strain evidence="2">Daus_M_001</strain>
        <tissue evidence="2">Leg muscle</tissue>
    </source>
</reference>
<dbReference type="Proteomes" id="UP001159363">
    <property type="component" value="Chromosome 3"/>
</dbReference>
<sequence>MTRLRGSGLALSPYDRSVTAVRGGPTPTDTPALSCRVHHTSRSRPPSPISSNPIGSALPYSDCVNVISLDAEFQTHPRPLERPNVDRPLQHGSLERNITSSTLEVHITQMNRMGRTRFYVGRGASSRLFGGPKFDSRRSHSGLLNMENVSEVAIGRQTFSNPASTTIAFNRLTFLVTPNDDERLHTRFHIVANKTDHISGTLPTATFARKLRKQMEGGVFLYCTVYKLHASKSSRVGVVSCLRRITGQGYVIPSLQHTPLPSLTWSTLSDGVESGEIWAALNIEVLRADAGEAMETGDPREKPANSVAFSSTFPHVRKSESRTLFALLGGASVLAAEPPRPQYSAIPCHVLLSILSILHCCTGMRQDNDLLSNGIRAASFAKEAVKTFTEDGDKVMSIDLNHNFTSYLKNRGRILKFTIPELIELLKPVMYYLTNSNPDGGGLFGHWFGHSSSTGGVTVVNHTSNASSQSDETIGALRVLRAVRQGHIPPPLTLAACIIYLVL</sequence>
<evidence type="ECO:0000313" key="3">
    <source>
        <dbReference type="Proteomes" id="UP001159363"/>
    </source>
</evidence>
<proteinExistence type="predicted"/>
<dbReference type="EMBL" id="JARBHB010000003">
    <property type="protein sequence ID" value="KAJ8888279.1"/>
    <property type="molecule type" value="Genomic_DNA"/>
</dbReference>
<protein>
    <submittedName>
        <fullName evidence="2">Uncharacterized protein</fullName>
    </submittedName>
</protein>